<dbReference type="Proteomes" id="UP000198736">
    <property type="component" value="Unassembled WGS sequence"/>
</dbReference>
<evidence type="ECO:0000313" key="4">
    <source>
        <dbReference type="Proteomes" id="UP000198736"/>
    </source>
</evidence>
<dbReference type="CDD" id="cd00229">
    <property type="entry name" value="SGNH_hydrolase"/>
    <property type="match status" value="1"/>
</dbReference>
<evidence type="ECO:0000256" key="1">
    <source>
        <dbReference type="SAM" id="Phobius"/>
    </source>
</evidence>
<dbReference type="AlphaFoldDB" id="A0A0S4L4T5"/>
<dbReference type="RefSeq" id="WP_090893897.1">
    <property type="nucleotide sequence ID" value="NZ_CZPZ01000001.1"/>
</dbReference>
<dbReference type="InterPro" id="IPR013830">
    <property type="entry name" value="SGNH_hydro"/>
</dbReference>
<dbReference type="STRING" id="1742973.COMA2_10260"/>
<evidence type="ECO:0000259" key="2">
    <source>
        <dbReference type="Pfam" id="PF13472"/>
    </source>
</evidence>
<dbReference type="Pfam" id="PF13472">
    <property type="entry name" value="Lipase_GDSL_2"/>
    <property type="match status" value="1"/>
</dbReference>
<dbReference type="Gene3D" id="3.40.50.1110">
    <property type="entry name" value="SGNH hydrolase"/>
    <property type="match status" value="1"/>
</dbReference>
<sequence>MATQSSLVNGKSLSWMKVISFSLLPVMLILILAEGGLRVYALYFRTVYEQYNSVKGRLELVPNYQAVLPDGRIARVNSKGFVGPEFADPKAPGVFRIFTLGDSCTFGDWDISYAAYLGKRLNSTSQSYEVINAGIEGYNSEYALGRLRDDILKYQPDLVTIYIGWNDLMKTNPENISSSGRVTWLGRVLNRSYLYKGLSKVMFFHIRPLLSAPALKGDTSEYHVFDQFIPATYEENVSAMIALLKERNVSVLLLTRPTVLFLDMTAEDLRKQHVFFPFFPEAYSVPRLLSLHNAYNNSLRRLAARFDLALIDLDENFNQRDKRLLFWDTMHPSKAGHELIAGILSPAVQTIAMNLQRMDFPQR</sequence>
<protein>
    <recommendedName>
        <fullName evidence="2">SGNH hydrolase-type esterase domain-containing protein</fullName>
    </recommendedName>
</protein>
<evidence type="ECO:0000313" key="3">
    <source>
        <dbReference type="EMBL" id="CUS31726.1"/>
    </source>
</evidence>
<accession>A0A0S4L4T5</accession>
<feature type="domain" description="SGNH hydrolase-type esterase" evidence="2">
    <location>
        <begin position="100"/>
        <end position="339"/>
    </location>
</feature>
<organism evidence="3 4">
    <name type="scientific">Candidatus Nitrospira nitrificans</name>
    <dbReference type="NCBI Taxonomy" id="1742973"/>
    <lineage>
        <taxon>Bacteria</taxon>
        <taxon>Pseudomonadati</taxon>
        <taxon>Nitrospirota</taxon>
        <taxon>Nitrospiria</taxon>
        <taxon>Nitrospirales</taxon>
        <taxon>Nitrospiraceae</taxon>
        <taxon>Nitrospira</taxon>
    </lineage>
</organism>
<keyword evidence="1" id="KW-0812">Transmembrane</keyword>
<name>A0A0S4L4T5_9BACT</name>
<dbReference type="InterPro" id="IPR051532">
    <property type="entry name" value="Ester_Hydrolysis_Enzymes"/>
</dbReference>
<dbReference type="PANTHER" id="PTHR30383">
    <property type="entry name" value="THIOESTERASE 1/PROTEASE 1/LYSOPHOSPHOLIPASE L1"/>
    <property type="match status" value="1"/>
</dbReference>
<keyword evidence="1" id="KW-1133">Transmembrane helix</keyword>
<keyword evidence="1" id="KW-0472">Membrane</keyword>
<dbReference type="EMBL" id="CZPZ01000001">
    <property type="protein sequence ID" value="CUS31726.1"/>
    <property type="molecule type" value="Genomic_DNA"/>
</dbReference>
<reference evidence="4" key="1">
    <citation type="submission" date="2015-10" db="EMBL/GenBank/DDBJ databases">
        <authorList>
            <person name="Luecker S."/>
            <person name="Luecker S."/>
        </authorList>
    </citation>
    <scope>NUCLEOTIDE SEQUENCE [LARGE SCALE GENOMIC DNA]</scope>
</reference>
<dbReference type="SUPFAM" id="SSF52266">
    <property type="entry name" value="SGNH hydrolase"/>
    <property type="match status" value="1"/>
</dbReference>
<dbReference type="GO" id="GO:0004622">
    <property type="term" value="F:phosphatidylcholine lysophospholipase activity"/>
    <property type="evidence" value="ECO:0007669"/>
    <property type="project" value="TreeGrafter"/>
</dbReference>
<dbReference type="InterPro" id="IPR036514">
    <property type="entry name" value="SGNH_hydro_sf"/>
</dbReference>
<gene>
    <name evidence="3" type="ORF">COMA2_10260</name>
</gene>
<proteinExistence type="predicted"/>
<keyword evidence="4" id="KW-1185">Reference proteome</keyword>
<dbReference type="OrthoDB" id="277306at2"/>
<feature type="transmembrane region" description="Helical" evidence="1">
    <location>
        <begin position="21"/>
        <end position="43"/>
    </location>
</feature>
<dbReference type="PANTHER" id="PTHR30383:SF5">
    <property type="entry name" value="SGNH HYDROLASE-TYPE ESTERASE DOMAIN-CONTAINING PROTEIN"/>
    <property type="match status" value="1"/>
</dbReference>